<evidence type="ECO:0000313" key="2">
    <source>
        <dbReference type="Proteomes" id="UP000789405"/>
    </source>
</evidence>
<reference evidence="1" key="1">
    <citation type="submission" date="2021-06" db="EMBL/GenBank/DDBJ databases">
        <authorList>
            <person name="Kallberg Y."/>
            <person name="Tangrot J."/>
            <person name="Rosling A."/>
        </authorList>
    </citation>
    <scope>NUCLEOTIDE SEQUENCE</scope>
    <source>
        <strain evidence="1">MA453B</strain>
    </source>
</reference>
<accession>A0A9N9P351</accession>
<comment type="caution">
    <text evidence="1">The sequence shown here is derived from an EMBL/GenBank/DDBJ whole genome shotgun (WGS) entry which is preliminary data.</text>
</comment>
<gene>
    <name evidence="1" type="ORF">DERYTH_LOCUS20379</name>
</gene>
<protein>
    <submittedName>
        <fullName evidence="1">627_t:CDS:1</fullName>
    </submittedName>
</protein>
<organism evidence="1 2">
    <name type="scientific">Dentiscutata erythropus</name>
    <dbReference type="NCBI Taxonomy" id="1348616"/>
    <lineage>
        <taxon>Eukaryota</taxon>
        <taxon>Fungi</taxon>
        <taxon>Fungi incertae sedis</taxon>
        <taxon>Mucoromycota</taxon>
        <taxon>Glomeromycotina</taxon>
        <taxon>Glomeromycetes</taxon>
        <taxon>Diversisporales</taxon>
        <taxon>Gigasporaceae</taxon>
        <taxon>Dentiscutata</taxon>
    </lineage>
</organism>
<evidence type="ECO:0000313" key="1">
    <source>
        <dbReference type="EMBL" id="CAG8785810.1"/>
    </source>
</evidence>
<dbReference type="EMBL" id="CAJVPY010023882">
    <property type="protein sequence ID" value="CAG8785810.1"/>
    <property type="molecule type" value="Genomic_DNA"/>
</dbReference>
<keyword evidence="2" id="KW-1185">Reference proteome</keyword>
<sequence>MFQYERNYNVSQERDCHIQGFLRLKKKTRFGHYKPSIDEKKNKINGIKGFLKIDKIHFKPVGKVEHDVERFSEYEFIRNTISISNKKRLTNCRCSYENLNDFSECKWCTLECCSQ</sequence>
<dbReference type="AlphaFoldDB" id="A0A9N9P351"/>
<dbReference type="Proteomes" id="UP000789405">
    <property type="component" value="Unassembled WGS sequence"/>
</dbReference>
<feature type="non-terminal residue" evidence="1">
    <location>
        <position position="115"/>
    </location>
</feature>
<proteinExistence type="predicted"/>
<name>A0A9N9P351_9GLOM</name>